<evidence type="ECO:0000259" key="3">
    <source>
        <dbReference type="PROSITE" id="PS51668"/>
    </source>
</evidence>
<accession>A0A1G6J816</accession>
<evidence type="ECO:0000256" key="1">
    <source>
        <dbReference type="ARBA" id="ARBA00022691"/>
    </source>
</evidence>
<keyword evidence="5" id="KW-1185">Reference proteome</keyword>
<evidence type="ECO:0000313" key="5">
    <source>
        <dbReference type="Proteomes" id="UP000199411"/>
    </source>
</evidence>
<feature type="domain" description="TsaA-like" evidence="3">
    <location>
        <begin position="1"/>
        <end position="98"/>
    </location>
</feature>
<organism evidence="4 5">
    <name type="scientific">Desulfurella multipotens</name>
    <dbReference type="NCBI Taxonomy" id="79269"/>
    <lineage>
        <taxon>Bacteria</taxon>
        <taxon>Pseudomonadati</taxon>
        <taxon>Campylobacterota</taxon>
        <taxon>Desulfurellia</taxon>
        <taxon>Desulfurellales</taxon>
        <taxon>Desulfurellaceae</taxon>
        <taxon>Desulfurella</taxon>
    </lineage>
</organism>
<evidence type="ECO:0000313" key="4">
    <source>
        <dbReference type="EMBL" id="SDC15022.1"/>
    </source>
</evidence>
<comment type="similarity">
    <text evidence="2">Belongs to the tRNA methyltransferase O family.</text>
</comment>
<dbReference type="GO" id="GO:0008168">
    <property type="term" value="F:methyltransferase activity"/>
    <property type="evidence" value="ECO:0007669"/>
    <property type="project" value="UniProtKB-KW"/>
</dbReference>
<dbReference type="PROSITE" id="PS51668">
    <property type="entry name" value="TSAA_2"/>
    <property type="match status" value="1"/>
</dbReference>
<gene>
    <name evidence="4" type="ORF">SAMN05660835_00405</name>
</gene>
<dbReference type="Gene3D" id="2.40.30.70">
    <property type="entry name" value="YaeB-like"/>
    <property type="match status" value="1"/>
</dbReference>
<dbReference type="Pfam" id="PF01980">
    <property type="entry name" value="TrmO_N"/>
    <property type="match status" value="1"/>
</dbReference>
<dbReference type="InterPro" id="IPR023370">
    <property type="entry name" value="TrmO-like_N"/>
</dbReference>
<proteinExistence type="inferred from homology"/>
<dbReference type="InterPro" id="IPR036414">
    <property type="entry name" value="YaeB_N_sf"/>
</dbReference>
<dbReference type="SUPFAM" id="SSF118196">
    <property type="entry name" value="YaeB-like"/>
    <property type="match status" value="1"/>
</dbReference>
<keyword evidence="1" id="KW-0949">S-adenosyl-L-methionine</keyword>
<dbReference type="AlphaFoldDB" id="A0A1G6J816"/>
<name>A0A1G6J816_9BACT</name>
<dbReference type="OrthoDB" id="9804309at2"/>
<reference evidence="5" key="1">
    <citation type="submission" date="2016-10" db="EMBL/GenBank/DDBJ databases">
        <authorList>
            <person name="Varghese N."/>
            <person name="Submissions S."/>
        </authorList>
    </citation>
    <scope>NUCLEOTIDE SEQUENCE [LARGE SCALE GENOMIC DNA]</scope>
    <source>
        <strain evidence="5">DSM 8415</strain>
    </source>
</reference>
<dbReference type="RefSeq" id="WP_159427471.1">
    <property type="nucleotide sequence ID" value="NZ_FMYU01000002.1"/>
</dbReference>
<dbReference type="InterPro" id="IPR036413">
    <property type="entry name" value="YaeB-like_sf"/>
</dbReference>
<dbReference type="EMBL" id="FMYU01000002">
    <property type="protein sequence ID" value="SDC15022.1"/>
    <property type="molecule type" value="Genomic_DNA"/>
</dbReference>
<keyword evidence="4" id="KW-0489">Methyltransferase</keyword>
<dbReference type="InterPro" id="IPR040372">
    <property type="entry name" value="YaeB-like"/>
</dbReference>
<evidence type="ECO:0000256" key="2">
    <source>
        <dbReference type="ARBA" id="ARBA00033753"/>
    </source>
</evidence>
<dbReference type="GO" id="GO:0032259">
    <property type="term" value="P:methylation"/>
    <property type="evidence" value="ECO:0007669"/>
    <property type="project" value="UniProtKB-KW"/>
</dbReference>
<keyword evidence="4" id="KW-0808">Transferase</keyword>
<dbReference type="PANTHER" id="PTHR12818">
    <property type="entry name" value="TRNA (ADENINE(37)-N6)-METHYLTRANSFERASE"/>
    <property type="match status" value="1"/>
</dbReference>
<dbReference type="Proteomes" id="UP000199411">
    <property type="component" value="Unassembled WGS sequence"/>
</dbReference>
<dbReference type="PANTHER" id="PTHR12818:SF0">
    <property type="entry name" value="TRNA (ADENINE(37)-N6)-METHYLTRANSFERASE"/>
    <property type="match status" value="1"/>
</dbReference>
<protein>
    <submittedName>
        <fullName evidence="4">tRNA-Thr(GGU) m(6)t(6)A37 methyltransferase TsaA</fullName>
    </submittedName>
</protein>
<sequence length="98" mass="11447">MHIFDEYTQGLFRLDEFKYIMVIFYFHKFNDFNLLATPPHNNPDKAQYGVFATHSPKRPNHIGVSTVPILEVGQNYIKIDNCDMVFGTPILDIKAQWI</sequence>